<sequence>MKTSLIVLATSALLLSSFTTSRNRDTKFAAEKTALQVIDAFKHESAAAYVALFPNLVDFHTIMGLNSTWYGSNLDAAKKDFADHFDELDRATFESFQDVIMNGKVAGIDWKSIKFVQASLDAEPTKSIDAAKLTIVFTAGERSYSLCIDRAMWIRGEFKVSQFIELK</sequence>
<dbReference type="Proteomes" id="UP000251889">
    <property type="component" value="Unassembled WGS sequence"/>
</dbReference>
<dbReference type="RefSeq" id="WP_112747687.1">
    <property type="nucleotide sequence ID" value="NZ_QMFY01000007.1"/>
</dbReference>
<protein>
    <submittedName>
        <fullName evidence="1">Uncharacterized protein</fullName>
    </submittedName>
</protein>
<comment type="caution">
    <text evidence="1">The sequence shown here is derived from an EMBL/GenBank/DDBJ whole genome shotgun (WGS) entry which is preliminary data.</text>
</comment>
<reference evidence="1 2" key="1">
    <citation type="submission" date="2018-06" db="EMBL/GenBank/DDBJ databases">
        <title>Chryseolinea flavus sp. nov., a member of the phylum Bacteroidetes isolated from soil.</title>
        <authorList>
            <person name="Li Y."/>
            <person name="Wang J."/>
        </authorList>
    </citation>
    <scope>NUCLEOTIDE SEQUENCE [LARGE SCALE GENOMIC DNA]</scope>
    <source>
        <strain evidence="1 2">SDU1-6</strain>
    </source>
</reference>
<dbReference type="AlphaFoldDB" id="A0A364Y0Z4"/>
<gene>
    <name evidence="1" type="ORF">DQQ10_14930</name>
</gene>
<organism evidence="1 2">
    <name type="scientific">Pseudochryseolinea flava</name>
    <dbReference type="NCBI Taxonomy" id="2059302"/>
    <lineage>
        <taxon>Bacteria</taxon>
        <taxon>Pseudomonadati</taxon>
        <taxon>Bacteroidota</taxon>
        <taxon>Cytophagia</taxon>
        <taxon>Cytophagales</taxon>
        <taxon>Fulvivirgaceae</taxon>
        <taxon>Pseudochryseolinea</taxon>
    </lineage>
</organism>
<proteinExistence type="predicted"/>
<keyword evidence="2" id="KW-1185">Reference proteome</keyword>
<evidence type="ECO:0000313" key="2">
    <source>
        <dbReference type="Proteomes" id="UP000251889"/>
    </source>
</evidence>
<evidence type="ECO:0000313" key="1">
    <source>
        <dbReference type="EMBL" id="RAW00345.1"/>
    </source>
</evidence>
<name>A0A364Y0Z4_9BACT</name>
<accession>A0A364Y0Z4</accession>
<dbReference type="EMBL" id="QMFY01000007">
    <property type="protein sequence ID" value="RAW00345.1"/>
    <property type="molecule type" value="Genomic_DNA"/>
</dbReference>
<dbReference type="OrthoDB" id="1178982at2"/>